<feature type="compositionally biased region" description="Basic and acidic residues" evidence="1">
    <location>
        <begin position="58"/>
        <end position="71"/>
    </location>
</feature>
<accession>A0A927MBJ1</accession>
<name>A0A927MBJ1_9ACTN</name>
<dbReference type="RefSeq" id="WP_192768380.1">
    <property type="nucleotide sequence ID" value="NZ_JADBEB010000001.1"/>
</dbReference>
<comment type="caution">
    <text evidence="2">The sequence shown here is derived from an EMBL/GenBank/DDBJ whole genome shotgun (WGS) entry which is preliminary data.</text>
</comment>
<proteinExistence type="predicted"/>
<evidence type="ECO:0000313" key="3">
    <source>
        <dbReference type="Proteomes" id="UP000649753"/>
    </source>
</evidence>
<dbReference type="AlphaFoldDB" id="A0A927MBJ1"/>
<keyword evidence="3" id="KW-1185">Reference proteome</keyword>
<dbReference type="Proteomes" id="UP000649753">
    <property type="component" value="Unassembled WGS sequence"/>
</dbReference>
<dbReference type="EMBL" id="JADBEB010000001">
    <property type="protein sequence ID" value="MBE1488798.1"/>
    <property type="molecule type" value="Genomic_DNA"/>
</dbReference>
<feature type="region of interest" description="Disordered" evidence="1">
    <location>
        <begin position="32"/>
        <end position="71"/>
    </location>
</feature>
<evidence type="ECO:0000256" key="1">
    <source>
        <dbReference type="SAM" id="MobiDB-lite"/>
    </source>
</evidence>
<sequence length="71" mass="8755">MKGIRRTKARHRRDWRRLWRYCRCGYRWRCLDGQPPPSRVRGTNQRSAEYRAGSRTPTRSERFEHPRPGER</sequence>
<evidence type="ECO:0000313" key="2">
    <source>
        <dbReference type="EMBL" id="MBE1488798.1"/>
    </source>
</evidence>
<reference evidence="2" key="1">
    <citation type="submission" date="2020-10" db="EMBL/GenBank/DDBJ databases">
        <title>Sequencing the genomes of 1000 actinobacteria strains.</title>
        <authorList>
            <person name="Klenk H.-P."/>
        </authorList>
    </citation>
    <scope>NUCLEOTIDE SEQUENCE</scope>
    <source>
        <strain evidence="2">DSM 46832</strain>
    </source>
</reference>
<gene>
    <name evidence="2" type="ORF">H4W31_004436</name>
</gene>
<organism evidence="2 3">
    <name type="scientific">Plantactinospora soyae</name>
    <dbReference type="NCBI Taxonomy" id="1544732"/>
    <lineage>
        <taxon>Bacteria</taxon>
        <taxon>Bacillati</taxon>
        <taxon>Actinomycetota</taxon>
        <taxon>Actinomycetes</taxon>
        <taxon>Micromonosporales</taxon>
        <taxon>Micromonosporaceae</taxon>
        <taxon>Plantactinospora</taxon>
    </lineage>
</organism>
<protein>
    <submittedName>
        <fullName evidence="2">Uncharacterized protein</fullName>
    </submittedName>
</protein>